<keyword evidence="1" id="KW-0805">Transcription regulation</keyword>
<dbReference type="GO" id="GO:0003700">
    <property type="term" value="F:DNA-binding transcription factor activity"/>
    <property type="evidence" value="ECO:0007669"/>
    <property type="project" value="InterPro"/>
</dbReference>
<dbReference type="EMBL" id="DMUP01000224">
    <property type="protein sequence ID" value="HAR56977.1"/>
    <property type="molecule type" value="Genomic_DNA"/>
</dbReference>
<dbReference type="AlphaFoldDB" id="A0A348WR15"/>
<dbReference type="InterPro" id="IPR023187">
    <property type="entry name" value="Tscrpt_reg_MarR-type_CS"/>
</dbReference>
<dbReference type="GO" id="GO:0003677">
    <property type="term" value="F:DNA binding"/>
    <property type="evidence" value="ECO:0007669"/>
    <property type="project" value="UniProtKB-KW"/>
</dbReference>
<accession>A0A348WR15</accession>
<evidence type="ECO:0000256" key="2">
    <source>
        <dbReference type="ARBA" id="ARBA00023125"/>
    </source>
</evidence>
<dbReference type="PANTHER" id="PTHR42756">
    <property type="entry name" value="TRANSCRIPTIONAL REGULATOR, MARR"/>
    <property type="match status" value="1"/>
</dbReference>
<dbReference type="SUPFAM" id="SSF46785">
    <property type="entry name" value="Winged helix' DNA-binding domain"/>
    <property type="match status" value="1"/>
</dbReference>
<dbReference type="PRINTS" id="PR00598">
    <property type="entry name" value="HTHMARR"/>
</dbReference>
<dbReference type="Proteomes" id="UP000262878">
    <property type="component" value="Unassembled WGS sequence"/>
</dbReference>
<dbReference type="PANTHER" id="PTHR42756:SF1">
    <property type="entry name" value="TRANSCRIPTIONAL REPRESSOR OF EMRAB OPERON"/>
    <property type="match status" value="1"/>
</dbReference>
<dbReference type="Gene3D" id="1.10.10.10">
    <property type="entry name" value="Winged helix-like DNA-binding domain superfamily/Winged helix DNA-binding domain"/>
    <property type="match status" value="1"/>
</dbReference>
<dbReference type="RefSeq" id="WP_006955599.1">
    <property type="nucleotide sequence ID" value="NZ_DAIRLQ010000006.1"/>
</dbReference>
<dbReference type="InterPro" id="IPR000835">
    <property type="entry name" value="HTH_MarR-typ"/>
</dbReference>
<evidence type="ECO:0000256" key="3">
    <source>
        <dbReference type="ARBA" id="ARBA00023163"/>
    </source>
</evidence>
<reference evidence="5 6" key="1">
    <citation type="journal article" date="2018" name="Nat. Biotechnol.">
        <title>A standardized bacterial taxonomy based on genome phylogeny substantially revises the tree of life.</title>
        <authorList>
            <person name="Parks D.H."/>
            <person name="Chuvochina M."/>
            <person name="Waite D.W."/>
            <person name="Rinke C."/>
            <person name="Skarshewski A."/>
            <person name="Chaumeil P.A."/>
            <person name="Hugenholtz P."/>
        </authorList>
    </citation>
    <scope>NUCLEOTIDE SEQUENCE [LARGE SCALE GENOMIC DNA]</scope>
    <source>
        <strain evidence="5">UBA9360</strain>
    </source>
</reference>
<evidence type="ECO:0000313" key="6">
    <source>
        <dbReference type="Proteomes" id="UP000262878"/>
    </source>
</evidence>
<feature type="domain" description="HTH marR-type" evidence="4">
    <location>
        <begin position="5"/>
        <end position="137"/>
    </location>
</feature>
<organism evidence="5 6">
    <name type="scientific">Idiomarina baltica</name>
    <dbReference type="NCBI Taxonomy" id="190892"/>
    <lineage>
        <taxon>Bacteria</taxon>
        <taxon>Pseudomonadati</taxon>
        <taxon>Pseudomonadota</taxon>
        <taxon>Gammaproteobacteria</taxon>
        <taxon>Alteromonadales</taxon>
        <taxon>Idiomarinaceae</taxon>
        <taxon>Idiomarina</taxon>
    </lineage>
</organism>
<keyword evidence="2" id="KW-0238">DNA-binding</keyword>
<dbReference type="STRING" id="314276.OS145_01437"/>
<dbReference type="PROSITE" id="PS50995">
    <property type="entry name" value="HTH_MARR_2"/>
    <property type="match status" value="1"/>
</dbReference>
<sequence length="142" mass="16377">MEHPDRELMFLLADVARMAKWDFDARAKSLGLTRAQWSILARLVRCQGIQQSRLAELLELKAITIARHIDRLEQGGWVERKPDPDDRRVWRLFLTEQAEPVLNQLRELGAQTRAKTLAGISEATRHEILNALKSMKHNLTES</sequence>
<proteinExistence type="predicted"/>
<dbReference type="SMART" id="SM00347">
    <property type="entry name" value="HTH_MARR"/>
    <property type="match status" value="1"/>
</dbReference>
<dbReference type="PROSITE" id="PS01117">
    <property type="entry name" value="HTH_MARR_1"/>
    <property type="match status" value="1"/>
</dbReference>
<comment type="caution">
    <text evidence="5">The sequence shown here is derived from an EMBL/GenBank/DDBJ whole genome shotgun (WGS) entry which is preliminary data.</text>
</comment>
<dbReference type="Pfam" id="PF01047">
    <property type="entry name" value="MarR"/>
    <property type="match status" value="1"/>
</dbReference>
<keyword evidence="3" id="KW-0804">Transcription</keyword>
<protein>
    <submittedName>
        <fullName evidence="5">MarR family transcriptional regulator</fullName>
    </submittedName>
</protein>
<gene>
    <name evidence="5" type="ORF">DCR58_09375</name>
</gene>
<evidence type="ECO:0000256" key="1">
    <source>
        <dbReference type="ARBA" id="ARBA00023015"/>
    </source>
</evidence>
<evidence type="ECO:0000313" key="5">
    <source>
        <dbReference type="EMBL" id="HAR56977.1"/>
    </source>
</evidence>
<dbReference type="InterPro" id="IPR036390">
    <property type="entry name" value="WH_DNA-bd_sf"/>
</dbReference>
<evidence type="ECO:0000259" key="4">
    <source>
        <dbReference type="PROSITE" id="PS50995"/>
    </source>
</evidence>
<name>A0A348WR15_9GAMM</name>
<dbReference type="InterPro" id="IPR036388">
    <property type="entry name" value="WH-like_DNA-bd_sf"/>
</dbReference>